<comment type="caution">
    <text evidence="1">The sequence shown here is derived from an EMBL/GenBank/DDBJ whole genome shotgun (WGS) entry which is preliminary data.</text>
</comment>
<organism evidence="1 2">
    <name type="scientific">Vespula maculifrons</name>
    <name type="common">Eastern yellow jacket</name>
    <name type="synonym">Wasp</name>
    <dbReference type="NCBI Taxonomy" id="7453"/>
    <lineage>
        <taxon>Eukaryota</taxon>
        <taxon>Metazoa</taxon>
        <taxon>Ecdysozoa</taxon>
        <taxon>Arthropoda</taxon>
        <taxon>Hexapoda</taxon>
        <taxon>Insecta</taxon>
        <taxon>Pterygota</taxon>
        <taxon>Neoptera</taxon>
        <taxon>Endopterygota</taxon>
        <taxon>Hymenoptera</taxon>
        <taxon>Apocrita</taxon>
        <taxon>Aculeata</taxon>
        <taxon>Vespoidea</taxon>
        <taxon>Vespidae</taxon>
        <taxon>Vespinae</taxon>
        <taxon>Vespula</taxon>
    </lineage>
</organism>
<keyword evidence="2" id="KW-1185">Reference proteome</keyword>
<name>A0ABD2CRN0_VESMC</name>
<dbReference type="Proteomes" id="UP001607303">
    <property type="component" value="Unassembled WGS sequence"/>
</dbReference>
<dbReference type="AlphaFoldDB" id="A0ABD2CRN0"/>
<sequence>MKINTRHSDGEKEHQVTNVLDRCLLSVYLTDWYIVSLDRGVTKDFVKKLCMFSKLKRKDMLPPLYALPQEKVR</sequence>
<accession>A0ABD2CRN0</accession>
<gene>
    <name evidence="1" type="ORF">V1477_004470</name>
</gene>
<evidence type="ECO:0000313" key="2">
    <source>
        <dbReference type="Proteomes" id="UP001607303"/>
    </source>
</evidence>
<reference evidence="1 2" key="1">
    <citation type="journal article" date="2024" name="Ann. Entomol. Soc. Am.">
        <title>Genomic analyses of the southern and eastern yellowjacket wasps (Hymenoptera: Vespidae) reveal evolutionary signatures of social life.</title>
        <authorList>
            <person name="Catto M.A."/>
            <person name="Caine P.B."/>
            <person name="Orr S.E."/>
            <person name="Hunt B.G."/>
            <person name="Goodisman M.A.D."/>
        </authorList>
    </citation>
    <scope>NUCLEOTIDE SEQUENCE [LARGE SCALE GENOMIC DNA]</scope>
    <source>
        <strain evidence="1">232</strain>
        <tissue evidence="1">Head and thorax</tissue>
    </source>
</reference>
<protein>
    <submittedName>
        <fullName evidence="1">Uncharacterized protein</fullName>
    </submittedName>
</protein>
<proteinExistence type="predicted"/>
<dbReference type="EMBL" id="JAYRBN010000035">
    <property type="protein sequence ID" value="KAL2747778.1"/>
    <property type="molecule type" value="Genomic_DNA"/>
</dbReference>
<evidence type="ECO:0000313" key="1">
    <source>
        <dbReference type="EMBL" id="KAL2747778.1"/>
    </source>
</evidence>